<comment type="caution">
    <text evidence="1">The sequence shown here is derived from an EMBL/GenBank/DDBJ whole genome shotgun (WGS) entry which is preliminary data.</text>
</comment>
<accession>A0A2P8HVZ1</accession>
<gene>
    <name evidence="1" type="ORF">B0H94_10313</name>
</gene>
<dbReference type="OrthoDB" id="2971021at2"/>
<proteinExistence type="predicted"/>
<organism evidence="1 2">
    <name type="scientific">Salsuginibacillus halophilus</name>
    <dbReference type="NCBI Taxonomy" id="517424"/>
    <lineage>
        <taxon>Bacteria</taxon>
        <taxon>Bacillati</taxon>
        <taxon>Bacillota</taxon>
        <taxon>Bacilli</taxon>
        <taxon>Bacillales</taxon>
        <taxon>Bacillaceae</taxon>
        <taxon>Salsuginibacillus</taxon>
    </lineage>
</organism>
<dbReference type="EMBL" id="PYAV01000003">
    <property type="protein sequence ID" value="PSL50402.1"/>
    <property type="molecule type" value="Genomic_DNA"/>
</dbReference>
<evidence type="ECO:0000313" key="1">
    <source>
        <dbReference type="EMBL" id="PSL50402.1"/>
    </source>
</evidence>
<sequence>MEEVITALLALFLVLFVFAAWRIAKQLRELHYTQSQLLVEAKKLVQNSEFLSEAETERHQDNLRRFVISRALEAREAVEKQTAELRPRAVENVHINNGLTREELLEAFTPEEAQAVQQFFNATKHYIETYWKTDRGHLKTVFTGHPDAPNGEVQSIKKASRSLLKTLDDHFSRMHQTS</sequence>
<name>A0A2P8HVZ1_9BACI</name>
<reference evidence="1 2" key="1">
    <citation type="submission" date="2018-03" db="EMBL/GenBank/DDBJ databases">
        <title>Genomic Encyclopedia of Type Strains, Phase III (KMG-III): the genomes of soil and plant-associated and newly described type strains.</title>
        <authorList>
            <person name="Whitman W."/>
        </authorList>
    </citation>
    <scope>NUCLEOTIDE SEQUENCE [LARGE SCALE GENOMIC DNA]</scope>
    <source>
        <strain evidence="1 2">CGMCC 1.07653</strain>
    </source>
</reference>
<keyword evidence="2" id="KW-1185">Reference proteome</keyword>
<dbReference type="RefSeq" id="WP_106587739.1">
    <property type="nucleotide sequence ID" value="NZ_PYAV01000003.1"/>
</dbReference>
<protein>
    <submittedName>
        <fullName evidence="1">Uncharacterized protein</fullName>
    </submittedName>
</protein>
<evidence type="ECO:0000313" key="2">
    <source>
        <dbReference type="Proteomes" id="UP000242310"/>
    </source>
</evidence>
<dbReference type="AlphaFoldDB" id="A0A2P8HVZ1"/>
<dbReference type="Proteomes" id="UP000242310">
    <property type="component" value="Unassembled WGS sequence"/>
</dbReference>